<dbReference type="InterPro" id="IPR050509">
    <property type="entry name" value="CoA-transferase_III"/>
</dbReference>
<proteinExistence type="predicted"/>
<dbReference type="AlphaFoldDB" id="A0A6I6L1V2"/>
<dbReference type="KEGG" id="slaa:EUU25_02515"/>
<organism evidence="1 2">
    <name type="scientific">Sphingorhabdus lacus</name>
    <dbReference type="NCBI Taxonomy" id="392610"/>
    <lineage>
        <taxon>Bacteria</taxon>
        <taxon>Pseudomonadati</taxon>
        <taxon>Pseudomonadota</taxon>
        <taxon>Alphaproteobacteria</taxon>
        <taxon>Sphingomonadales</taxon>
        <taxon>Sphingomonadaceae</taxon>
        <taxon>Sphingorhabdus</taxon>
    </lineage>
</organism>
<dbReference type="PANTHER" id="PTHR48228:SF5">
    <property type="entry name" value="ALPHA-METHYLACYL-COA RACEMASE"/>
    <property type="match status" value="1"/>
</dbReference>
<evidence type="ECO:0000313" key="2">
    <source>
        <dbReference type="Proteomes" id="UP000428803"/>
    </source>
</evidence>
<dbReference type="InterPro" id="IPR023606">
    <property type="entry name" value="CoA-Trfase_III_dom_1_sf"/>
</dbReference>
<keyword evidence="1" id="KW-0808">Transferase</keyword>
<dbReference type="Proteomes" id="UP000428803">
    <property type="component" value="Chromosome"/>
</dbReference>
<dbReference type="PANTHER" id="PTHR48228">
    <property type="entry name" value="SUCCINYL-COA--D-CITRAMALATE COA-TRANSFERASE"/>
    <property type="match status" value="1"/>
</dbReference>
<dbReference type="SUPFAM" id="SSF89796">
    <property type="entry name" value="CoA-transferase family III (CaiB/BaiF)"/>
    <property type="match status" value="1"/>
</dbReference>
<dbReference type="EMBL" id="CP035733">
    <property type="protein sequence ID" value="QGY79590.1"/>
    <property type="molecule type" value="Genomic_DNA"/>
</dbReference>
<dbReference type="OrthoDB" id="5720311at2"/>
<sequence>MTDSPAKTGPLAGIMVIELAGIGPGPYAGQLLADMGADVVVIDRPGRSLPKAVDGRGKKSIVLDLKKPEAVEALLKLVAKADVLIEGLRPGVTERMGVGPEACHAINPGLIYGRMTGWGQSGPWSQMAGHDINYISMTGVLNAIGKKGQPPVPPLNMVGDFGGGSMFLMTGILAALIERGRTGKGNVVDAAIIDGTHSLMSFVHGMAGVGQWQPKRESNLLDGAAPFYRCYMTADGKFMAVGCIEPQFFAAMMERLPIDAEAFGAQLDFGSWARQHEMLEDVFATKTRDEWEAIFAGTDACVTPVLDYVEAAAHPANAKRQAVLQDGRWLHPQIAPRLATQPLATHFEIATKGGDYAAILAEAGLGENDISQLIAAGAVIAN</sequence>
<keyword evidence="2" id="KW-1185">Reference proteome</keyword>
<reference evidence="2" key="1">
    <citation type="submission" date="2019-01" db="EMBL/GenBank/DDBJ databases">
        <title>Sphingorhabdus lacus sp.nov., isolated from an oligotrophic freshwater lake.</title>
        <authorList>
            <person name="Park M."/>
        </authorList>
    </citation>
    <scope>NUCLEOTIDE SEQUENCE [LARGE SCALE GENOMIC DNA]</scope>
    <source>
        <strain evidence="2">IMCC1753</strain>
    </source>
</reference>
<dbReference type="RefSeq" id="WP_158898001.1">
    <property type="nucleotide sequence ID" value="NZ_CP035733.1"/>
</dbReference>
<accession>A0A6I6L1V2</accession>
<dbReference type="Gene3D" id="3.40.50.10540">
    <property type="entry name" value="Crotonobetainyl-coa:carnitine coa-transferase, domain 1"/>
    <property type="match status" value="1"/>
</dbReference>
<evidence type="ECO:0000313" key="1">
    <source>
        <dbReference type="EMBL" id="QGY79590.1"/>
    </source>
</evidence>
<dbReference type="InterPro" id="IPR003673">
    <property type="entry name" value="CoA-Trfase_fam_III"/>
</dbReference>
<gene>
    <name evidence="1" type="ORF">EUU25_02515</name>
</gene>
<dbReference type="InterPro" id="IPR044855">
    <property type="entry name" value="CoA-Trfase_III_dom3_sf"/>
</dbReference>
<name>A0A6I6L1V2_9SPHN</name>
<dbReference type="Gene3D" id="3.30.1540.10">
    <property type="entry name" value="formyl-coa transferase, domain 3"/>
    <property type="match status" value="1"/>
</dbReference>
<protein>
    <submittedName>
        <fullName evidence="1">CoA transferase</fullName>
    </submittedName>
</protein>
<dbReference type="Pfam" id="PF02515">
    <property type="entry name" value="CoA_transf_3"/>
    <property type="match status" value="1"/>
</dbReference>
<dbReference type="GO" id="GO:0016740">
    <property type="term" value="F:transferase activity"/>
    <property type="evidence" value="ECO:0007669"/>
    <property type="project" value="UniProtKB-KW"/>
</dbReference>